<dbReference type="AlphaFoldDB" id="A0A918BHI4"/>
<evidence type="ECO:0000256" key="3">
    <source>
        <dbReference type="ARBA" id="ARBA00022801"/>
    </source>
</evidence>
<keyword evidence="7" id="KW-1185">Reference proteome</keyword>
<dbReference type="PROSITE" id="PS00893">
    <property type="entry name" value="NUDIX_BOX"/>
    <property type="match status" value="1"/>
</dbReference>
<gene>
    <name evidence="6" type="ORF">GCM10010145_43110</name>
</gene>
<evidence type="ECO:0000256" key="2">
    <source>
        <dbReference type="ARBA" id="ARBA00005582"/>
    </source>
</evidence>
<dbReference type="PROSITE" id="PS51462">
    <property type="entry name" value="NUDIX"/>
    <property type="match status" value="1"/>
</dbReference>
<dbReference type="RefSeq" id="WP_189218514.1">
    <property type="nucleotide sequence ID" value="NZ_BMQK01000010.1"/>
</dbReference>
<comment type="caution">
    <text evidence="6">The sequence shown here is derived from an EMBL/GenBank/DDBJ whole genome shotgun (WGS) entry which is preliminary data.</text>
</comment>
<reference evidence="6" key="1">
    <citation type="journal article" date="2014" name="Int. J. Syst. Evol. Microbiol.">
        <title>Complete genome sequence of Corynebacterium casei LMG S-19264T (=DSM 44701T), isolated from a smear-ripened cheese.</title>
        <authorList>
            <consortium name="US DOE Joint Genome Institute (JGI-PGF)"/>
            <person name="Walter F."/>
            <person name="Albersmeier A."/>
            <person name="Kalinowski J."/>
            <person name="Ruckert C."/>
        </authorList>
    </citation>
    <scope>NUCLEOTIDE SEQUENCE</scope>
    <source>
        <strain evidence="6">JCM 3131</strain>
    </source>
</reference>
<feature type="domain" description="Nudix hydrolase" evidence="5">
    <location>
        <begin position="5"/>
        <end position="134"/>
    </location>
</feature>
<dbReference type="CDD" id="cd04683">
    <property type="entry name" value="NUDIX_Hydrolase"/>
    <property type="match status" value="1"/>
</dbReference>
<dbReference type="PANTHER" id="PTHR43046:SF16">
    <property type="entry name" value="ADP-RIBOSE PYROPHOSPHATASE YJHB-RELATED"/>
    <property type="match status" value="1"/>
</dbReference>
<comment type="similarity">
    <text evidence="2 4">Belongs to the Nudix hydrolase family.</text>
</comment>
<dbReference type="Proteomes" id="UP000620156">
    <property type="component" value="Unassembled WGS sequence"/>
</dbReference>
<sequence length="167" mass="17163">MSAASADLDVHIILRRGGDVLLALRSGAAYGSGEWALPCGKVDPGESVVDAAVREAHEELGITLAPADLVVGQTVHARHGTTDHLGVFFEAGTWTGTPVNREPDKCAELRWFPLTGMPAPLMDYAAAGLRGYLAAPGGLSVFGGGLGPLTVSPATTASATRHHASGR</sequence>
<dbReference type="InterPro" id="IPR000086">
    <property type="entry name" value="NUDIX_hydrolase_dom"/>
</dbReference>
<dbReference type="Pfam" id="PF00293">
    <property type="entry name" value="NUDIX"/>
    <property type="match status" value="1"/>
</dbReference>
<proteinExistence type="inferred from homology"/>
<evidence type="ECO:0000259" key="5">
    <source>
        <dbReference type="PROSITE" id="PS51462"/>
    </source>
</evidence>
<dbReference type="InterPro" id="IPR015797">
    <property type="entry name" value="NUDIX_hydrolase-like_dom_sf"/>
</dbReference>
<dbReference type="InterPro" id="IPR020084">
    <property type="entry name" value="NUDIX_hydrolase_CS"/>
</dbReference>
<evidence type="ECO:0000256" key="4">
    <source>
        <dbReference type="RuleBase" id="RU003476"/>
    </source>
</evidence>
<accession>A0A918BHI4</accession>
<dbReference type="GO" id="GO:0016787">
    <property type="term" value="F:hydrolase activity"/>
    <property type="evidence" value="ECO:0007669"/>
    <property type="project" value="UniProtKB-KW"/>
</dbReference>
<protein>
    <recommendedName>
        <fullName evidence="5">Nudix hydrolase domain-containing protein</fullName>
    </recommendedName>
</protein>
<dbReference type="InterPro" id="IPR020476">
    <property type="entry name" value="Nudix_hydrolase"/>
</dbReference>
<dbReference type="Gene3D" id="3.90.79.10">
    <property type="entry name" value="Nucleoside Triphosphate Pyrophosphohydrolase"/>
    <property type="match status" value="1"/>
</dbReference>
<name>A0A918BHI4_9ACTN</name>
<evidence type="ECO:0000256" key="1">
    <source>
        <dbReference type="ARBA" id="ARBA00001946"/>
    </source>
</evidence>
<dbReference type="SUPFAM" id="SSF55811">
    <property type="entry name" value="Nudix"/>
    <property type="match status" value="1"/>
</dbReference>
<dbReference type="PRINTS" id="PR00502">
    <property type="entry name" value="NUDIXFAMILY"/>
</dbReference>
<reference evidence="6" key="2">
    <citation type="submission" date="2020-09" db="EMBL/GenBank/DDBJ databases">
        <authorList>
            <person name="Sun Q."/>
            <person name="Ohkuma M."/>
        </authorList>
    </citation>
    <scope>NUCLEOTIDE SEQUENCE</scope>
    <source>
        <strain evidence="6">JCM 3131</strain>
    </source>
</reference>
<evidence type="ECO:0000313" key="6">
    <source>
        <dbReference type="EMBL" id="GGQ68769.1"/>
    </source>
</evidence>
<comment type="cofactor">
    <cofactor evidence="1">
        <name>Mg(2+)</name>
        <dbReference type="ChEBI" id="CHEBI:18420"/>
    </cofactor>
</comment>
<dbReference type="EMBL" id="BMQK01000010">
    <property type="protein sequence ID" value="GGQ68769.1"/>
    <property type="molecule type" value="Genomic_DNA"/>
</dbReference>
<organism evidence="6 7">
    <name type="scientific">Streptomyces ruber</name>
    <dbReference type="NCBI Taxonomy" id="83378"/>
    <lineage>
        <taxon>Bacteria</taxon>
        <taxon>Bacillati</taxon>
        <taxon>Actinomycetota</taxon>
        <taxon>Actinomycetes</taxon>
        <taxon>Kitasatosporales</taxon>
        <taxon>Streptomycetaceae</taxon>
        <taxon>Streptomyces</taxon>
    </lineage>
</organism>
<evidence type="ECO:0000313" key="7">
    <source>
        <dbReference type="Proteomes" id="UP000620156"/>
    </source>
</evidence>
<dbReference type="PANTHER" id="PTHR43046">
    <property type="entry name" value="GDP-MANNOSE MANNOSYL HYDROLASE"/>
    <property type="match status" value="1"/>
</dbReference>
<keyword evidence="3 4" id="KW-0378">Hydrolase</keyword>